<evidence type="ECO:0000256" key="1">
    <source>
        <dbReference type="ARBA" id="ARBA00007137"/>
    </source>
</evidence>
<dbReference type="GO" id="GO:0032259">
    <property type="term" value="P:methylation"/>
    <property type="evidence" value="ECO:0007669"/>
    <property type="project" value="UniProtKB-KW"/>
</dbReference>
<reference evidence="4 5" key="1">
    <citation type="submission" date="2024-01" db="EMBL/GenBank/DDBJ databases">
        <authorList>
            <person name="Deng Y."/>
            <person name="Su J."/>
        </authorList>
    </citation>
    <scope>NUCLEOTIDE SEQUENCE [LARGE SCALE GENOMIC DNA]</scope>
    <source>
        <strain evidence="4 5">CPCC 100088</strain>
    </source>
</reference>
<name>A0ABV1SF59_9RHOB</name>
<gene>
    <name evidence="4" type="ORF">VSX56_07050</name>
</gene>
<keyword evidence="3" id="KW-0808">Transferase</keyword>
<comment type="similarity">
    <text evidence="1">Belongs to the trimethylamine methyltransferase family.</text>
</comment>
<evidence type="ECO:0000313" key="5">
    <source>
        <dbReference type="Proteomes" id="UP001438953"/>
    </source>
</evidence>
<protein>
    <submittedName>
        <fullName evidence="4">Trimethylamine methyltransferase family protein</fullName>
    </submittedName>
</protein>
<evidence type="ECO:0000256" key="3">
    <source>
        <dbReference type="ARBA" id="ARBA00022679"/>
    </source>
</evidence>
<dbReference type="GO" id="GO:0008168">
    <property type="term" value="F:methyltransferase activity"/>
    <property type="evidence" value="ECO:0007669"/>
    <property type="project" value="UniProtKB-KW"/>
</dbReference>
<evidence type="ECO:0000256" key="2">
    <source>
        <dbReference type="ARBA" id="ARBA00022603"/>
    </source>
</evidence>
<comment type="caution">
    <text evidence="4">The sequence shown here is derived from an EMBL/GenBank/DDBJ whole genome shotgun (WGS) entry which is preliminary data.</text>
</comment>
<sequence length="492" mass="51985">MPSSVLSHQIAAQSIGRIPPCTILSEARAAEIEGLAETILAEIGVNFTDNPAALARWQEAGAEVQGERVYIPRGLARRLCATAPASFVQQAVNPARSVTIGGGKPVIAPVYGPPFVLDPVEGRRAARFGDFQMLVRLAHASEAISHAGGTLCEPTDLPLETRHLDMLMAHALLSDKPFMGSTTDPERARDSVAFARTLFGLEGDDLPVLLSALINIGSPLSFDATMSECLEVYAGAGQACVISAYAIMGATAPVTVIGTLAQALAEVMAGTAYAQLVRPGAPVVFGLYANALDTKTGASIFSSPEMTQLTLAAGQLARRMGLPYRAGGCLTAAFEPNAHAGYEAANSLWASQLAGVDFMLHGAGWLESGLVASPEKFVLDTDQISATLRQYDGLQSASGDPLASLREVGPGGHFLGAEETLREGEARLWKSAVLEDRTHDAWEAANRPDTVWHARQCVNRLLDASQPPSLAPERRAALEAFVARRKKEIAGL</sequence>
<dbReference type="EMBL" id="JAYWLC010000004">
    <property type="protein sequence ID" value="MER5171533.1"/>
    <property type="molecule type" value="Genomic_DNA"/>
</dbReference>
<keyword evidence="5" id="KW-1185">Reference proteome</keyword>
<reference evidence="4 5" key="2">
    <citation type="submission" date="2024-06" db="EMBL/GenBank/DDBJ databases">
        <title>Thioclava kandeliae sp. nov. from a rhizosphere soil sample of Kandelia candel in a mangrove.</title>
        <authorList>
            <person name="Mu T."/>
        </authorList>
    </citation>
    <scope>NUCLEOTIDE SEQUENCE [LARGE SCALE GENOMIC DNA]</scope>
    <source>
        <strain evidence="4 5">CPCC 100088</strain>
    </source>
</reference>
<evidence type="ECO:0000313" key="4">
    <source>
        <dbReference type="EMBL" id="MER5171533.1"/>
    </source>
</evidence>
<accession>A0ABV1SF59</accession>
<dbReference type="Gene3D" id="3.20.20.480">
    <property type="entry name" value="Trimethylamine methyltransferase-like"/>
    <property type="match status" value="1"/>
</dbReference>
<proteinExistence type="inferred from homology"/>
<dbReference type="InterPro" id="IPR010426">
    <property type="entry name" value="MTTB_MeTrfase"/>
</dbReference>
<dbReference type="Pfam" id="PF06253">
    <property type="entry name" value="MTTB"/>
    <property type="match status" value="1"/>
</dbReference>
<dbReference type="RefSeq" id="WP_350935932.1">
    <property type="nucleotide sequence ID" value="NZ_JAYWLC010000004.1"/>
</dbReference>
<organism evidence="4 5">
    <name type="scientific">Thioclava kandeliae</name>
    <dbReference type="NCBI Taxonomy" id="3070818"/>
    <lineage>
        <taxon>Bacteria</taxon>
        <taxon>Pseudomonadati</taxon>
        <taxon>Pseudomonadota</taxon>
        <taxon>Alphaproteobacteria</taxon>
        <taxon>Rhodobacterales</taxon>
        <taxon>Paracoccaceae</taxon>
        <taxon>Thioclava</taxon>
    </lineage>
</organism>
<dbReference type="InterPro" id="IPR038601">
    <property type="entry name" value="MttB-like_sf"/>
</dbReference>
<dbReference type="Proteomes" id="UP001438953">
    <property type="component" value="Unassembled WGS sequence"/>
</dbReference>
<keyword evidence="2 4" id="KW-0489">Methyltransferase</keyword>